<feature type="compositionally biased region" description="Basic and acidic residues" evidence="1">
    <location>
        <begin position="36"/>
        <end position="46"/>
    </location>
</feature>
<name>A0A1Y2L9R8_9PROT</name>
<dbReference type="RefSeq" id="WP_085619672.1">
    <property type="nucleotide sequence ID" value="NZ_JFKB01000009.1"/>
</dbReference>
<accession>A0A1Y2L9R8</accession>
<feature type="region of interest" description="Disordered" evidence="1">
    <location>
        <begin position="36"/>
        <end position="56"/>
    </location>
</feature>
<dbReference type="OrthoDB" id="7632421at2"/>
<dbReference type="STRING" id="1293890.TALK_13515"/>
<sequence length="100" mass="11285">MTNFAKSISTTPIEAISPRQSFNEVKRADAEVIEPRNSEMIAKEQPKPTLHPSPALSFGSDGAVFNAAWEREQRRAAFIRERTDPESGGRVRVLNRDFNR</sequence>
<keyword evidence="3" id="KW-1185">Reference proteome</keyword>
<dbReference type="AlphaFoldDB" id="A0A1Y2L9R8"/>
<dbReference type="EMBL" id="JFKB01000009">
    <property type="protein sequence ID" value="OSQ47044.1"/>
    <property type="molecule type" value="Genomic_DNA"/>
</dbReference>
<proteinExistence type="predicted"/>
<dbReference type="Proteomes" id="UP000193396">
    <property type="component" value="Unassembled WGS sequence"/>
</dbReference>
<gene>
    <name evidence="2" type="ORF">TALK_13515</name>
</gene>
<evidence type="ECO:0000313" key="2">
    <source>
        <dbReference type="EMBL" id="OSQ47044.1"/>
    </source>
</evidence>
<organism evidence="2 3">
    <name type="scientific">Thalassospira alkalitolerans</name>
    <dbReference type="NCBI Taxonomy" id="1293890"/>
    <lineage>
        <taxon>Bacteria</taxon>
        <taxon>Pseudomonadati</taxon>
        <taxon>Pseudomonadota</taxon>
        <taxon>Alphaproteobacteria</taxon>
        <taxon>Rhodospirillales</taxon>
        <taxon>Thalassospiraceae</taxon>
        <taxon>Thalassospira</taxon>
    </lineage>
</organism>
<comment type="caution">
    <text evidence="2">The sequence shown here is derived from an EMBL/GenBank/DDBJ whole genome shotgun (WGS) entry which is preliminary data.</text>
</comment>
<protein>
    <submittedName>
        <fullName evidence="2">Uncharacterized protein</fullName>
    </submittedName>
</protein>
<reference evidence="2 3" key="1">
    <citation type="submission" date="2014-03" db="EMBL/GenBank/DDBJ databases">
        <title>The draft genome sequence of Thalassospira alkalitolerans JCM 18968.</title>
        <authorList>
            <person name="Lai Q."/>
            <person name="Shao Z."/>
        </authorList>
    </citation>
    <scope>NUCLEOTIDE SEQUENCE [LARGE SCALE GENOMIC DNA]</scope>
    <source>
        <strain evidence="2 3">JCM 18968</strain>
    </source>
</reference>
<evidence type="ECO:0000256" key="1">
    <source>
        <dbReference type="SAM" id="MobiDB-lite"/>
    </source>
</evidence>
<evidence type="ECO:0000313" key="3">
    <source>
        <dbReference type="Proteomes" id="UP000193396"/>
    </source>
</evidence>